<reference evidence="1" key="1">
    <citation type="journal article" date="2023" name="G3 (Bethesda)">
        <title>Whole genome assemblies of Zophobas morio and Tenebrio molitor.</title>
        <authorList>
            <person name="Kaur S."/>
            <person name="Stinson S.A."/>
            <person name="diCenzo G.C."/>
        </authorList>
    </citation>
    <scope>NUCLEOTIDE SEQUENCE</scope>
    <source>
        <strain evidence="1">QUZm001</strain>
    </source>
</reference>
<proteinExistence type="predicted"/>
<organism evidence="1 2">
    <name type="scientific">Zophobas morio</name>
    <dbReference type="NCBI Taxonomy" id="2755281"/>
    <lineage>
        <taxon>Eukaryota</taxon>
        <taxon>Metazoa</taxon>
        <taxon>Ecdysozoa</taxon>
        <taxon>Arthropoda</taxon>
        <taxon>Hexapoda</taxon>
        <taxon>Insecta</taxon>
        <taxon>Pterygota</taxon>
        <taxon>Neoptera</taxon>
        <taxon>Endopterygota</taxon>
        <taxon>Coleoptera</taxon>
        <taxon>Polyphaga</taxon>
        <taxon>Cucujiformia</taxon>
        <taxon>Tenebrionidae</taxon>
        <taxon>Zophobas</taxon>
    </lineage>
</organism>
<dbReference type="AlphaFoldDB" id="A0AA38HWT8"/>
<evidence type="ECO:0000313" key="2">
    <source>
        <dbReference type="Proteomes" id="UP001168821"/>
    </source>
</evidence>
<name>A0AA38HWT8_9CUCU</name>
<dbReference type="EMBL" id="JALNTZ010000008">
    <property type="protein sequence ID" value="KAJ3644291.1"/>
    <property type="molecule type" value="Genomic_DNA"/>
</dbReference>
<dbReference type="Proteomes" id="UP001168821">
    <property type="component" value="Unassembled WGS sequence"/>
</dbReference>
<gene>
    <name evidence="1" type="ORF">Zmor_026957</name>
</gene>
<evidence type="ECO:0000313" key="1">
    <source>
        <dbReference type="EMBL" id="KAJ3644291.1"/>
    </source>
</evidence>
<accession>A0AA38HWT8</accession>
<protein>
    <submittedName>
        <fullName evidence="1">Uncharacterized protein</fullName>
    </submittedName>
</protein>
<keyword evidence="2" id="KW-1185">Reference proteome</keyword>
<sequence>MKYQSTHTHTQRESIKEKRMMARFRCGNEEKKNNFWMDETDRRCRICWREGETIEDMLERYEGLRASEQRGLDWVKEVRKIRELRQVADQQKE</sequence>
<comment type="caution">
    <text evidence="1">The sequence shown here is derived from an EMBL/GenBank/DDBJ whole genome shotgun (WGS) entry which is preliminary data.</text>
</comment>